<dbReference type="AlphaFoldDB" id="A0A3N0E6T9"/>
<evidence type="ECO:0000256" key="2">
    <source>
        <dbReference type="SAM" id="Phobius"/>
    </source>
</evidence>
<dbReference type="SUPFAM" id="SSF53756">
    <property type="entry name" value="UDP-Glycosyltransferase/glycogen phosphorylase"/>
    <property type="match status" value="1"/>
</dbReference>
<feature type="domain" description="Glycosyl transferase family 1" evidence="3">
    <location>
        <begin position="230"/>
        <end position="388"/>
    </location>
</feature>
<dbReference type="GO" id="GO:0016757">
    <property type="term" value="F:glycosyltransferase activity"/>
    <property type="evidence" value="ECO:0007669"/>
    <property type="project" value="InterPro"/>
</dbReference>
<keyword evidence="5" id="KW-1185">Reference proteome</keyword>
<dbReference type="Pfam" id="PF00534">
    <property type="entry name" value="Glycos_transf_1"/>
    <property type="match status" value="1"/>
</dbReference>
<proteinExistence type="predicted"/>
<dbReference type="OrthoDB" id="9811902at2"/>
<dbReference type="PANTHER" id="PTHR46401">
    <property type="entry name" value="GLYCOSYLTRANSFERASE WBBK-RELATED"/>
    <property type="match status" value="1"/>
</dbReference>
<gene>
    <name evidence="4" type="primary">wcaI</name>
    <name evidence="4" type="ORF">ED312_14935</name>
</gene>
<dbReference type="RefSeq" id="WP_123216824.1">
    <property type="nucleotide sequence ID" value="NZ_RJTM01000103.1"/>
</dbReference>
<dbReference type="Gene3D" id="3.40.50.2000">
    <property type="entry name" value="Glycogen Phosphorylase B"/>
    <property type="match status" value="2"/>
</dbReference>
<sequence length="415" mass="47719">MSKKKTITLIGVNYFPEDTAIGLYSTQMMDYLGQSGYKVNVITGFPYYPQWKIKDSYISKKTFVKEEKGGETIYRYKQYVPSNPSFFKRILHLGDFTLGSLWNILKIKETDLVIAVVPFTSAVFLGWVLKKKTKSKLWVHIQDFEFDAALQAGVTKQRTSRVKSFFFSKLFELEKFLFSKAEVASTISYTMIEKLKTKTGRKTEIVYLPNWIDADKIDPNVSNRHPYLSSDKFKILYSGNIGDKQDWDNFLSFVKKLNKDKYEVAIVGDGAKKDWLINEIKALNYVYYYPPVPFGELSDLLCSADLHVLFQKEDVIDTVMPSKLLGMMASGKPSLITGNNISEVRKVLTESGGGYYVQPKEMNKLLDCVHEIFLDKKKAKFMGESARKYVVFKYSKDKILKSLDKKIDYIIDTIP</sequence>
<keyword evidence="2" id="KW-0472">Membrane</keyword>
<dbReference type="CDD" id="cd03794">
    <property type="entry name" value="GT4_WbuB-like"/>
    <property type="match status" value="1"/>
</dbReference>
<dbReference type="PANTHER" id="PTHR46401:SF2">
    <property type="entry name" value="GLYCOSYLTRANSFERASE WBBK-RELATED"/>
    <property type="match status" value="1"/>
</dbReference>
<comment type="caution">
    <text evidence="4">The sequence shown here is derived from an EMBL/GenBank/DDBJ whole genome shotgun (WGS) entry which is preliminary data.</text>
</comment>
<evidence type="ECO:0000256" key="1">
    <source>
        <dbReference type="ARBA" id="ARBA00022679"/>
    </source>
</evidence>
<name>A0A3N0E6T9_SINP1</name>
<dbReference type="EMBL" id="RJTM01000103">
    <property type="protein sequence ID" value="RNL83558.1"/>
    <property type="molecule type" value="Genomic_DNA"/>
</dbReference>
<keyword evidence="2" id="KW-0812">Transmembrane</keyword>
<keyword evidence="2" id="KW-1133">Transmembrane helix</keyword>
<evidence type="ECO:0000259" key="3">
    <source>
        <dbReference type="Pfam" id="PF00534"/>
    </source>
</evidence>
<feature type="transmembrane region" description="Helical" evidence="2">
    <location>
        <begin position="112"/>
        <end position="129"/>
    </location>
</feature>
<evidence type="ECO:0000313" key="4">
    <source>
        <dbReference type="EMBL" id="RNL83558.1"/>
    </source>
</evidence>
<keyword evidence="1 4" id="KW-0808">Transferase</keyword>
<protein>
    <submittedName>
        <fullName evidence="4">Colanic acid biosynthesis glycosyltransferase WcaI</fullName>
    </submittedName>
</protein>
<dbReference type="Proteomes" id="UP000267469">
    <property type="component" value="Unassembled WGS sequence"/>
</dbReference>
<evidence type="ECO:0000313" key="5">
    <source>
        <dbReference type="Proteomes" id="UP000267469"/>
    </source>
</evidence>
<accession>A0A3N0E6T9</accession>
<organism evidence="4 5">
    <name type="scientific">Sinomicrobium pectinilyticum</name>
    <dbReference type="NCBI Taxonomy" id="1084421"/>
    <lineage>
        <taxon>Bacteria</taxon>
        <taxon>Pseudomonadati</taxon>
        <taxon>Bacteroidota</taxon>
        <taxon>Flavobacteriia</taxon>
        <taxon>Flavobacteriales</taxon>
        <taxon>Flavobacteriaceae</taxon>
        <taxon>Sinomicrobium</taxon>
    </lineage>
</organism>
<dbReference type="GO" id="GO:0009103">
    <property type="term" value="P:lipopolysaccharide biosynthetic process"/>
    <property type="evidence" value="ECO:0007669"/>
    <property type="project" value="TreeGrafter"/>
</dbReference>
<dbReference type="InterPro" id="IPR001296">
    <property type="entry name" value="Glyco_trans_1"/>
</dbReference>
<reference evidence="4 5" key="1">
    <citation type="submission" date="2018-10" db="EMBL/GenBank/DDBJ databases">
        <title>Sinomicrobium pectinilyticum sp. nov., a pectinase-producing bacterium isolated from alkaline and saline soil, and emended description of the genus Sinomicrobium.</title>
        <authorList>
            <person name="Cheng B."/>
            <person name="Li C."/>
            <person name="Lai Q."/>
            <person name="Du M."/>
            <person name="Shao Z."/>
            <person name="Xu P."/>
            <person name="Yang C."/>
        </authorList>
    </citation>
    <scope>NUCLEOTIDE SEQUENCE [LARGE SCALE GENOMIC DNA]</scope>
    <source>
        <strain evidence="4 5">5DNS001</strain>
    </source>
</reference>
<dbReference type="NCBIfam" id="NF007640">
    <property type="entry name" value="PRK10307.1"/>
    <property type="match status" value="1"/>
</dbReference>